<evidence type="ECO:0000313" key="5">
    <source>
        <dbReference type="Proteomes" id="UP000286934"/>
    </source>
</evidence>
<feature type="transmembrane region" description="Helical" evidence="2">
    <location>
        <begin position="21"/>
        <end position="39"/>
    </location>
</feature>
<dbReference type="Pfam" id="PF03703">
    <property type="entry name" value="bPH_2"/>
    <property type="match status" value="1"/>
</dbReference>
<protein>
    <recommendedName>
        <fullName evidence="3">YdbS-like PH domain-containing protein</fullName>
    </recommendedName>
</protein>
<evidence type="ECO:0000256" key="1">
    <source>
        <dbReference type="SAM" id="MobiDB-lite"/>
    </source>
</evidence>
<keyword evidence="5" id="KW-1185">Reference proteome</keyword>
<accession>A0A432WSS8</accession>
<proteinExistence type="predicted"/>
<feature type="region of interest" description="Disordered" evidence="1">
    <location>
        <begin position="164"/>
        <end position="212"/>
    </location>
</feature>
<feature type="transmembrane region" description="Helical" evidence="2">
    <location>
        <begin position="45"/>
        <end position="66"/>
    </location>
</feature>
<dbReference type="RefSeq" id="WP_126807573.1">
    <property type="nucleotide sequence ID" value="NZ_PIPP01000003.1"/>
</dbReference>
<dbReference type="PANTHER" id="PTHR34473:SF3">
    <property type="entry name" value="TRANSMEMBRANE PROTEIN-RELATED"/>
    <property type="match status" value="1"/>
</dbReference>
<keyword evidence="2" id="KW-0812">Transmembrane</keyword>
<dbReference type="InterPro" id="IPR005182">
    <property type="entry name" value="YdbS-like_PH"/>
</dbReference>
<keyword evidence="2" id="KW-0472">Membrane</keyword>
<keyword evidence="2" id="KW-1133">Transmembrane helix</keyword>
<dbReference type="Proteomes" id="UP000286934">
    <property type="component" value="Unassembled WGS sequence"/>
</dbReference>
<gene>
    <name evidence="4" type="ORF">CWE13_08115</name>
</gene>
<feature type="compositionally biased region" description="Acidic residues" evidence="1">
    <location>
        <begin position="170"/>
        <end position="181"/>
    </location>
</feature>
<evidence type="ECO:0000313" key="4">
    <source>
        <dbReference type="EMBL" id="RUO36804.1"/>
    </source>
</evidence>
<dbReference type="EMBL" id="PIPP01000003">
    <property type="protein sequence ID" value="RUO36804.1"/>
    <property type="molecule type" value="Genomic_DNA"/>
</dbReference>
<feature type="compositionally biased region" description="Polar residues" evidence="1">
    <location>
        <begin position="192"/>
        <end position="205"/>
    </location>
</feature>
<sequence length="212" mass="23466">MSDIQWIPVEASYKNQLRFGNTVFLGCFFIAAIAAAIWIDKLPTWIPIAIAAGIFVLWFILFVFWAPARCRVTSYALETDVVRFRLGALWHRETSVTHNRLQHLEIERGPVERMLGLSRLKLFTAGGMGSDLTIPGLAPAVSEEIRNNLIAKIRDEVLEDASITSSVDAAESESAESEVNENEATAEQTETKVASDTNDNEQASDSPKAKPE</sequence>
<dbReference type="PANTHER" id="PTHR34473">
    <property type="entry name" value="UPF0699 TRANSMEMBRANE PROTEIN YDBS"/>
    <property type="match status" value="1"/>
</dbReference>
<name>A0A432WSS8_9GAMM</name>
<organism evidence="4 5">
    <name type="scientific">Aliidiomarina shirensis</name>
    <dbReference type="NCBI Taxonomy" id="1048642"/>
    <lineage>
        <taxon>Bacteria</taxon>
        <taxon>Pseudomonadati</taxon>
        <taxon>Pseudomonadota</taxon>
        <taxon>Gammaproteobacteria</taxon>
        <taxon>Alteromonadales</taxon>
        <taxon>Idiomarinaceae</taxon>
        <taxon>Aliidiomarina</taxon>
    </lineage>
</organism>
<evidence type="ECO:0000259" key="3">
    <source>
        <dbReference type="Pfam" id="PF03703"/>
    </source>
</evidence>
<dbReference type="OrthoDB" id="1750577at2"/>
<comment type="caution">
    <text evidence="4">The sequence shown here is derived from an EMBL/GenBank/DDBJ whole genome shotgun (WGS) entry which is preliminary data.</text>
</comment>
<evidence type="ECO:0000256" key="2">
    <source>
        <dbReference type="SAM" id="Phobius"/>
    </source>
</evidence>
<reference evidence="5" key="1">
    <citation type="journal article" date="2018" name="Front. Microbiol.">
        <title>Genome-Based Analysis Reveals the Taxonomy and Diversity of the Family Idiomarinaceae.</title>
        <authorList>
            <person name="Liu Y."/>
            <person name="Lai Q."/>
            <person name="Shao Z."/>
        </authorList>
    </citation>
    <scope>NUCLEOTIDE SEQUENCE [LARGE SCALE GENOMIC DNA]</scope>
    <source>
        <strain evidence="5">AIS</strain>
    </source>
</reference>
<feature type="domain" description="YdbS-like PH" evidence="3">
    <location>
        <begin position="71"/>
        <end position="149"/>
    </location>
</feature>
<dbReference type="AlphaFoldDB" id="A0A432WSS8"/>